<keyword evidence="3" id="KW-1185">Reference proteome</keyword>
<dbReference type="InterPro" id="IPR036010">
    <property type="entry name" value="2Fe-2S_ferredoxin-like_sf"/>
</dbReference>
<gene>
    <name evidence="2" type="ORF">G4Z02_06990</name>
</gene>
<dbReference type="GO" id="GO:0016491">
    <property type="term" value="F:oxidoreductase activity"/>
    <property type="evidence" value="ECO:0007669"/>
    <property type="project" value="UniProtKB-KW"/>
</dbReference>
<evidence type="ECO:0000313" key="2">
    <source>
        <dbReference type="EMBL" id="QMS85496.1"/>
    </source>
</evidence>
<dbReference type="Proteomes" id="UP000514720">
    <property type="component" value="Chromosome"/>
</dbReference>
<name>A0A7L7KTD1_9MOLU</name>
<sequence length="106" mass="11846">MTLRIQEHPILDFKQNNIIHFTYDGQAVEGIEGDTIASALHNLGIRKLSHSIKHHRARGFYCAIGNCASCNMIVNGLPNVRTCITKLEEGMVVKTQTDKGVLYEHV</sequence>
<dbReference type="InterPro" id="IPR001041">
    <property type="entry name" value="2Fe-2S_ferredoxin-type"/>
</dbReference>
<dbReference type="PROSITE" id="PS00197">
    <property type="entry name" value="2FE2S_FER_1"/>
    <property type="match status" value="1"/>
</dbReference>
<proteinExistence type="predicted"/>
<organism evidence="2 3">
    <name type="scientific">Candidatus Xianfuyuplasma coldseepsis</name>
    <dbReference type="NCBI Taxonomy" id="2782163"/>
    <lineage>
        <taxon>Bacteria</taxon>
        <taxon>Bacillati</taxon>
        <taxon>Mycoplasmatota</taxon>
        <taxon>Mollicutes</taxon>
        <taxon>Candidatus Izemoplasmatales</taxon>
        <taxon>Candidatus Izemoplasmataceae</taxon>
        <taxon>Candidatus Xianfuyuplasma</taxon>
    </lineage>
</organism>
<keyword evidence="1" id="KW-0560">Oxidoreductase</keyword>
<dbReference type="InterPro" id="IPR042204">
    <property type="entry name" value="2Fe-2S-bd_N"/>
</dbReference>
<evidence type="ECO:0000313" key="3">
    <source>
        <dbReference type="Proteomes" id="UP000514720"/>
    </source>
</evidence>
<protein>
    <submittedName>
        <fullName evidence="2">(2Fe-2S)-binding protein</fullName>
    </submittedName>
</protein>
<dbReference type="InterPro" id="IPR006058">
    <property type="entry name" value="2Fe2S_fd_BS"/>
</dbReference>
<dbReference type="SUPFAM" id="SSF54292">
    <property type="entry name" value="2Fe-2S ferredoxin-like"/>
    <property type="match status" value="1"/>
</dbReference>
<dbReference type="CDD" id="cd00207">
    <property type="entry name" value="fer2"/>
    <property type="match status" value="1"/>
</dbReference>
<reference evidence="2 3" key="1">
    <citation type="submission" date="2020-02" db="EMBL/GenBank/DDBJ databases">
        <authorList>
            <person name="Zheng R.K."/>
            <person name="Sun C.M."/>
        </authorList>
    </citation>
    <scope>NUCLEOTIDE SEQUENCE [LARGE SCALE GENOMIC DNA]</scope>
    <source>
        <strain evidence="3">zrk13</strain>
    </source>
</reference>
<evidence type="ECO:0000256" key="1">
    <source>
        <dbReference type="ARBA" id="ARBA00023002"/>
    </source>
</evidence>
<dbReference type="Gene3D" id="3.10.20.440">
    <property type="entry name" value="2Fe-2S iron-sulphur cluster binding domain, sarcosine oxidase, alpha subunit, N-terminal domain"/>
    <property type="match status" value="1"/>
</dbReference>
<dbReference type="GO" id="GO:0051537">
    <property type="term" value="F:2 iron, 2 sulfur cluster binding"/>
    <property type="evidence" value="ECO:0007669"/>
    <property type="project" value="InterPro"/>
</dbReference>
<dbReference type="EMBL" id="CP048914">
    <property type="protein sequence ID" value="QMS85496.1"/>
    <property type="molecule type" value="Genomic_DNA"/>
</dbReference>
<dbReference type="AlphaFoldDB" id="A0A7L7KTD1"/>
<accession>A0A7L7KTD1</accession>
<dbReference type="KEGG" id="xcl:G4Z02_06990"/>
<dbReference type="Pfam" id="PF13510">
    <property type="entry name" value="Fer2_4"/>
    <property type="match status" value="1"/>
</dbReference>